<evidence type="ECO:0000256" key="3">
    <source>
        <dbReference type="ARBA" id="ARBA00022475"/>
    </source>
</evidence>
<feature type="transmembrane region" description="Helical" evidence="7">
    <location>
        <begin position="392"/>
        <end position="414"/>
    </location>
</feature>
<dbReference type="Proteomes" id="UP000633205">
    <property type="component" value="Unassembled WGS sequence"/>
</dbReference>
<evidence type="ECO:0000256" key="2">
    <source>
        <dbReference type="ARBA" id="ARBA00022448"/>
    </source>
</evidence>
<keyword evidence="4 7" id="KW-0812">Transmembrane</keyword>
<dbReference type="GO" id="GO:0005886">
    <property type="term" value="C:plasma membrane"/>
    <property type="evidence" value="ECO:0007669"/>
    <property type="project" value="UniProtKB-SubCell"/>
</dbReference>
<name>A0A917DBS0_9MICO</name>
<feature type="transmembrane region" description="Helical" evidence="7">
    <location>
        <begin position="226"/>
        <end position="250"/>
    </location>
</feature>
<evidence type="ECO:0000256" key="7">
    <source>
        <dbReference type="SAM" id="Phobius"/>
    </source>
</evidence>
<keyword evidence="6 7" id="KW-0472">Membrane</keyword>
<keyword evidence="3" id="KW-1003">Cell membrane</keyword>
<feature type="transmembrane region" description="Helical" evidence="7">
    <location>
        <begin position="84"/>
        <end position="102"/>
    </location>
</feature>
<dbReference type="SUPFAM" id="SSF103473">
    <property type="entry name" value="MFS general substrate transporter"/>
    <property type="match status" value="1"/>
</dbReference>
<organism evidence="9 10">
    <name type="scientific">Microbacterium faecale</name>
    <dbReference type="NCBI Taxonomy" id="1804630"/>
    <lineage>
        <taxon>Bacteria</taxon>
        <taxon>Bacillati</taxon>
        <taxon>Actinomycetota</taxon>
        <taxon>Actinomycetes</taxon>
        <taxon>Micrococcales</taxon>
        <taxon>Microbacteriaceae</taxon>
        <taxon>Microbacterium</taxon>
    </lineage>
</organism>
<feature type="transmembrane region" description="Helical" evidence="7">
    <location>
        <begin position="114"/>
        <end position="135"/>
    </location>
</feature>
<dbReference type="PANTHER" id="PTHR42718">
    <property type="entry name" value="MAJOR FACILITATOR SUPERFAMILY MULTIDRUG TRANSPORTER MFSC"/>
    <property type="match status" value="1"/>
</dbReference>
<sequence length="423" mass="44283">MGRDMALLSRSPRWLRVAVWVFACIAYLSAIMSRTSLSATSAIASDRFSLTSDDLAAFGILQLLVYAAAQIPIGMLVDRLGGRTVLLGGLVIVAVSQVLIGYGEGFSALLVARALAGLGDAMVFPSAVRLTAVALPTRWTPLGMQSIGIVGNFGMVITATPLVMLIDVTSWPTGYAVMAAFTGVVALAAGAVLAMMGRDPSRTASGESFGSVMRGTVAAMRERGSWLAFSAHLITAAPFTAFVVTWGPLFLEHGAGFDAGQIGVYLLSIPLIGMVAGLVIGRAIVGRPRVRTGIIVGFVLLQLVTWTLVLTWPTPTPMFPLVLLAFGLSIGGPASLTAFEISRDYVAGSLAARANGVVNTGGFSGALITIWLTGAMLTAQGAETPDDYSMELFRVAYLPMLGLLVVGLVVFILLSRRVGPTQR</sequence>
<dbReference type="GO" id="GO:0022857">
    <property type="term" value="F:transmembrane transporter activity"/>
    <property type="evidence" value="ECO:0007669"/>
    <property type="project" value="InterPro"/>
</dbReference>
<reference evidence="9" key="2">
    <citation type="submission" date="2020-09" db="EMBL/GenBank/DDBJ databases">
        <authorList>
            <person name="Sun Q."/>
            <person name="Zhou Y."/>
        </authorList>
    </citation>
    <scope>NUCLEOTIDE SEQUENCE</scope>
    <source>
        <strain evidence="9">CGMCC 1.15152</strain>
    </source>
</reference>
<feature type="transmembrane region" description="Helical" evidence="7">
    <location>
        <begin position="293"/>
        <end position="312"/>
    </location>
</feature>
<proteinExistence type="predicted"/>
<feature type="transmembrane region" description="Helical" evidence="7">
    <location>
        <begin position="147"/>
        <end position="166"/>
    </location>
</feature>
<feature type="transmembrane region" description="Helical" evidence="7">
    <location>
        <begin position="172"/>
        <end position="195"/>
    </location>
</feature>
<dbReference type="AlphaFoldDB" id="A0A917DBS0"/>
<dbReference type="PANTHER" id="PTHR42718:SF46">
    <property type="entry name" value="BLR6921 PROTEIN"/>
    <property type="match status" value="1"/>
</dbReference>
<evidence type="ECO:0000313" key="9">
    <source>
        <dbReference type="EMBL" id="GGD24546.1"/>
    </source>
</evidence>
<comment type="subcellular location">
    <subcellularLocation>
        <location evidence="1">Cell membrane</location>
        <topology evidence="1">Multi-pass membrane protein</topology>
    </subcellularLocation>
</comment>
<dbReference type="Pfam" id="PF07690">
    <property type="entry name" value="MFS_1"/>
    <property type="match status" value="1"/>
</dbReference>
<feature type="transmembrane region" description="Helical" evidence="7">
    <location>
        <begin position="318"/>
        <end position="339"/>
    </location>
</feature>
<accession>A0A917DBS0</accession>
<feature type="transmembrane region" description="Helical" evidence="7">
    <location>
        <begin position="351"/>
        <end position="372"/>
    </location>
</feature>
<keyword evidence="2" id="KW-0813">Transport</keyword>
<reference evidence="9" key="1">
    <citation type="journal article" date="2014" name="Int. J. Syst. Evol. Microbiol.">
        <title>Complete genome sequence of Corynebacterium casei LMG S-19264T (=DSM 44701T), isolated from a smear-ripened cheese.</title>
        <authorList>
            <consortium name="US DOE Joint Genome Institute (JGI-PGF)"/>
            <person name="Walter F."/>
            <person name="Albersmeier A."/>
            <person name="Kalinowski J."/>
            <person name="Ruckert C."/>
        </authorList>
    </citation>
    <scope>NUCLEOTIDE SEQUENCE</scope>
    <source>
        <strain evidence="9">CGMCC 1.15152</strain>
    </source>
</reference>
<dbReference type="Gene3D" id="1.20.1250.20">
    <property type="entry name" value="MFS general substrate transporter like domains"/>
    <property type="match status" value="2"/>
</dbReference>
<dbReference type="InterPro" id="IPR020846">
    <property type="entry name" value="MFS_dom"/>
</dbReference>
<evidence type="ECO:0000256" key="5">
    <source>
        <dbReference type="ARBA" id="ARBA00022989"/>
    </source>
</evidence>
<comment type="caution">
    <text evidence="9">The sequence shown here is derived from an EMBL/GenBank/DDBJ whole genome shotgun (WGS) entry which is preliminary data.</text>
</comment>
<feature type="transmembrane region" description="Helical" evidence="7">
    <location>
        <begin position="55"/>
        <end position="77"/>
    </location>
</feature>
<feature type="domain" description="Major facilitator superfamily (MFS) profile" evidence="8">
    <location>
        <begin position="19"/>
        <end position="419"/>
    </location>
</feature>
<protein>
    <submittedName>
        <fullName evidence="9">MFS transporter</fullName>
    </submittedName>
</protein>
<evidence type="ECO:0000256" key="1">
    <source>
        <dbReference type="ARBA" id="ARBA00004651"/>
    </source>
</evidence>
<gene>
    <name evidence="9" type="ORF">GCM10010915_00610</name>
</gene>
<evidence type="ECO:0000259" key="8">
    <source>
        <dbReference type="PROSITE" id="PS50850"/>
    </source>
</evidence>
<evidence type="ECO:0000256" key="6">
    <source>
        <dbReference type="ARBA" id="ARBA00023136"/>
    </source>
</evidence>
<evidence type="ECO:0000256" key="4">
    <source>
        <dbReference type="ARBA" id="ARBA00022692"/>
    </source>
</evidence>
<keyword evidence="5 7" id="KW-1133">Transmembrane helix</keyword>
<dbReference type="InterPro" id="IPR011701">
    <property type="entry name" value="MFS"/>
</dbReference>
<keyword evidence="10" id="KW-1185">Reference proteome</keyword>
<evidence type="ECO:0000313" key="10">
    <source>
        <dbReference type="Proteomes" id="UP000633205"/>
    </source>
</evidence>
<dbReference type="EMBL" id="BMHO01000001">
    <property type="protein sequence ID" value="GGD24546.1"/>
    <property type="molecule type" value="Genomic_DNA"/>
</dbReference>
<dbReference type="InterPro" id="IPR036259">
    <property type="entry name" value="MFS_trans_sf"/>
</dbReference>
<feature type="transmembrane region" description="Helical" evidence="7">
    <location>
        <begin position="262"/>
        <end position="281"/>
    </location>
</feature>
<dbReference type="PROSITE" id="PS50850">
    <property type="entry name" value="MFS"/>
    <property type="match status" value="1"/>
</dbReference>